<feature type="transmembrane region" description="Helical" evidence="9">
    <location>
        <begin position="307"/>
        <end position="325"/>
    </location>
</feature>
<comment type="subunit">
    <text evidence="9">Component of the Sec protein translocase complex. Heterotrimer consisting of SecY, SecE and SecG subunits. The heterotrimers can form oligomers, although 1 heterotrimer is thought to be able to translocate proteins. Interacts with the ribosome. Interacts with SecDF, and other proteins may be involved. Interacts with SecA.</text>
</comment>
<feature type="transmembrane region" description="Helical" evidence="9">
    <location>
        <begin position="64"/>
        <end position="97"/>
    </location>
</feature>
<protein>
    <recommendedName>
        <fullName evidence="9 10">Protein translocase subunit SecY</fullName>
    </recommendedName>
</protein>
<feature type="transmembrane region" description="Helical" evidence="9">
    <location>
        <begin position="147"/>
        <end position="168"/>
    </location>
</feature>
<feature type="transmembrane region" description="Helical" evidence="9">
    <location>
        <begin position="390"/>
        <end position="409"/>
    </location>
</feature>
<comment type="similarity">
    <text evidence="2 9 12">Belongs to the SecY/SEC61-alpha family.</text>
</comment>
<accession>A0ABY9Q3M9</accession>
<comment type="function">
    <text evidence="9 10">The central subunit of the protein translocation channel SecYEG. Consists of two halves formed by TMs 1-5 and 6-10. These two domains form a lateral gate at the front which open onto the bilayer between TMs 2 and 7, and are clamped together by SecE at the back. The channel is closed by both a pore ring composed of hydrophobic SecY resides and a short helix (helix 2A) on the extracellular side of the membrane which forms a plug. The plug probably moves laterally to allow the channel to open. The ring and the pore may move independently.</text>
</comment>
<evidence type="ECO:0000256" key="9">
    <source>
        <dbReference type="HAMAP-Rule" id="MF_01465"/>
    </source>
</evidence>
<proteinExistence type="inferred from homology"/>
<gene>
    <name evidence="9 13" type="primary">secY</name>
    <name evidence="13" type="ORF">TEMA_30750</name>
</gene>
<dbReference type="InterPro" id="IPR026593">
    <property type="entry name" value="SecY"/>
</dbReference>
<feature type="transmembrane region" description="Helical" evidence="9">
    <location>
        <begin position="23"/>
        <end position="44"/>
    </location>
</feature>
<dbReference type="PROSITE" id="PS00755">
    <property type="entry name" value="SECY_1"/>
    <property type="match status" value="1"/>
</dbReference>
<dbReference type="Proteomes" id="UP001235030">
    <property type="component" value="Chromosome"/>
</dbReference>
<keyword evidence="9" id="KW-1003">Cell membrane</keyword>
<feature type="transmembrane region" description="Helical" evidence="9">
    <location>
        <begin position="117"/>
        <end position="141"/>
    </location>
</feature>
<reference evidence="13 14" key="1">
    <citation type="submission" date="2022-07" db="EMBL/GenBank/DDBJ databases">
        <title>Genome sequence of Terrisporobacter mayombei DSM6539.</title>
        <authorList>
            <person name="Boeer T."/>
            <person name="Bengelsdorf F.R."/>
            <person name="Daniel R."/>
            <person name="Poehlein A."/>
        </authorList>
    </citation>
    <scope>NUCLEOTIDE SEQUENCE [LARGE SCALE GENOMIC DNA]</scope>
    <source>
        <strain evidence="13 14">DSM 6539</strain>
    </source>
</reference>
<feature type="transmembrane region" description="Helical" evidence="9">
    <location>
        <begin position="266"/>
        <end position="287"/>
    </location>
</feature>
<feature type="transmembrane region" description="Helical" evidence="9">
    <location>
        <begin position="366"/>
        <end position="384"/>
    </location>
</feature>
<dbReference type="HAMAP" id="MF_01465">
    <property type="entry name" value="SecY"/>
    <property type="match status" value="1"/>
</dbReference>
<evidence type="ECO:0000256" key="8">
    <source>
        <dbReference type="ARBA" id="ARBA00023136"/>
    </source>
</evidence>
<evidence type="ECO:0000256" key="2">
    <source>
        <dbReference type="ARBA" id="ARBA00005751"/>
    </source>
</evidence>
<dbReference type="Gene3D" id="1.10.3370.10">
    <property type="entry name" value="SecY subunit domain"/>
    <property type="match status" value="1"/>
</dbReference>
<evidence type="ECO:0000256" key="6">
    <source>
        <dbReference type="ARBA" id="ARBA00022989"/>
    </source>
</evidence>
<dbReference type="InterPro" id="IPR030659">
    <property type="entry name" value="SecY_CS"/>
</dbReference>
<evidence type="ECO:0000256" key="5">
    <source>
        <dbReference type="ARBA" id="ARBA00022927"/>
    </source>
</evidence>
<name>A0ABY9Q3M9_9FIRM</name>
<evidence type="ECO:0000256" key="4">
    <source>
        <dbReference type="ARBA" id="ARBA00022692"/>
    </source>
</evidence>
<evidence type="ECO:0000256" key="11">
    <source>
        <dbReference type="RuleBase" id="RU003484"/>
    </source>
</evidence>
<keyword evidence="6 9" id="KW-1133">Transmembrane helix</keyword>
<keyword evidence="7 9" id="KW-0811">Translocation</keyword>
<keyword evidence="4 9" id="KW-0812">Transmembrane</keyword>
<evidence type="ECO:0000313" key="14">
    <source>
        <dbReference type="Proteomes" id="UP001235030"/>
    </source>
</evidence>
<keyword evidence="8 9" id="KW-0472">Membrane</keyword>
<evidence type="ECO:0000256" key="3">
    <source>
        <dbReference type="ARBA" id="ARBA00022448"/>
    </source>
</evidence>
<keyword evidence="14" id="KW-1185">Reference proteome</keyword>
<dbReference type="SUPFAM" id="SSF103491">
    <property type="entry name" value="Preprotein translocase SecY subunit"/>
    <property type="match status" value="1"/>
</dbReference>
<evidence type="ECO:0000256" key="1">
    <source>
        <dbReference type="ARBA" id="ARBA00004141"/>
    </source>
</evidence>
<feature type="transmembrane region" description="Helical" evidence="9">
    <location>
        <begin position="208"/>
        <end position="230"/>
    </location>
</feature>
<dbReference type="PROSITE" id="PS00756">
    <property type="entry name" value="SECY_2"/>
    <property type="match status" value="1"/>
</dbReference>
<keyword evidence="5 9" id="KW-0653">Protein transport</keyword>
<comment type="subcellular location">
    <subcellularLocation>
        <location evidence="9">Cell membrane</location>
        <topology evidence="9">Multi-pass membrane protein</topology>
    </subcellularLocation>
    <subcellularLocation>
        <location evidence="1 11">Membrane</location>
        <topology evidence="1 11">Multi-pass membrane protein</topology>
    </subcellularLocation>
</comment>
<dbReference type="NCBIfam" id="TIGR00967">
    <property type="entry name" value="3a0501s007"/>
    <property type="match status" value="1"/>
</dbReference>
<organism evidence="13 14">
    <name type="scientific">Terrisporobacter mayombei</name>
    <dbReference type="NCBI Taxonomy" id="1541"/>
    <lineage>
        <taxon>Bacteria</taxon>
        <taxon>Bacillati</taxon>
        <taxon>Bacillota</taxon>
        <taxon>Clostridia</taxon>
        <taxon>Peptostreptococcales</taxon>
        <taxon>Peptostreptococcaceae</taxon>
        <taxon>Terrisporobacter</taxon>
    </lineage>
</organism>
<evidence type="ECO:0000256" key="10">
    <source>
        <dbReference type="RuleBase" id="RU000537"/>
    </source>
</evidence>
<dbReference type="PIRSF" id="PIRSF004557">
    <property type="entry name" value="SecY"/>
    <property type="match status" value="1"/>
</dbReference>
<dbReference type="PANTHER" id="PTHR10906">
    <property type="entry name" value="SECY/SEC61-ALPHA FAMILY MEMBER"/>
    <property type="match status" value="1"/>
</dbReference>
<evidence type="ECO:0000313" key="13">
    <source>
        <dbReference type="EMBL" id="WMT82598.1"/>
    </source>
</evidence>
<dbReference type="InterPro" id="IPR023201">
    <property type="entry name" value="SecY_dom_sf"/>
</dbReference>
<dbReference type="Pfam" id="PF00344">
    <property type="entry name" value="SecY"/>
    <property type="match status" value="1"/>
</dbReference>
<evidence type="ECO:0000256" key="12">
    <source>
        <dbReference type="RuleBase" id="RU004349"/>
    </source>
</evidence>
<dbReference type="EMBL" id="CP101637">
    <property type="protein sequence ID" value="WMT82598.1"/>
    <property type="molecule type" value="Genomic_DNA"/>
</dbReference>
<evidence type="ECO:0000256" key="7">
    <source>
        <dbReference type="ARBA" id="ARBA00023010"/>
    </source>
</evidence>
<sequence length="427" mass="46889">MWGDYVLSKIKQSWKVKDVRKRILYTLMMILIFRIGTTIPVPGVNTSIIKDMVGNNSLLSLYNMFVGGAFSNFTLFALGIGPFITASIIIQLLTIGFDSLKELQKSGEEGRKKMNAYTRYTALVLGFVQAIGITLGIVKPALADQSIFFICTVIVTLVAGSMLVMWMGDRITEKGLGNGSSIIIFVGIISRIPTDLIGTVKDVNQGSLALWAAILIAVVMLITIMAVTYINEAVRKIPVQYAKRVVGRKLYGGDSSHIPMKVNQSGVMPIIFASSLLAFPQTIAMFMGESAQTFVSTYLSTSSDIGFWIYRSLEVLLIVFFSYFYTTISFNTEDIAENMKNNGGFIPGIRPGMPTIDYLNKILSKLTLAGAVFLAIIAMIPAFTVHFLNVQISLAGTSILIVVGVALELKRQLESHLVMRSYQGFLK</sequence>
<keyword evidence="3 9" id="KW-0813">Transport</keyword>
<dbReference type="PRINTS" id="PR00303">
    <property type="entry name" value="SECYTRNLCASE"/>
</dbReference>
<feature type="transmembrane region" description="Helical" evidence="9">
    <location>
        <begin position="175"/>
        <end position="193"/>
    </location>
</feature>
<dbReference type="InterPro" id="IPR002208">
    <property type="entry name" value="SecY/SEC61-alpha"/>
</dbReference>